<sequence>MDTKNECKRKKSKGGAEKEREKKKKMLEKDASQCQKVSSMFKSMTAKHAMALENPSYEGGSTSSTDAPVETPGRALQPIDATEKGSECTNESYIEEERDKPAILEVEELATQNVPLASHEIDEAEKSDMGLAEADRFKLWFARPKSETFGAFFKFHPCQPNLPSFNSIKLYQRRDGKRRQWLTYSHAHEAFFCTVCLAFSRTTDRSAFIDGCRNQRHMYQRIEQHEESNLHNITAESFLMRSKNFDIGSQVFGKEKILKAEEVKGKHAILERVVKTIKLIGKRGLSYSALTELAYTLHDETLDHGNFLEILLLLSEFDPLLKSHLDHIRQETKEQHGEPKSSKELGSLVTLISKTTANAIIGIISSLLKEGIAQEIREAGMFSIQLDTTIQDINISDHCSVIIRYVTDVVHERLVLVTNGSAATGKPLCNLVCEVLEAMGIDISKCVGSSTDGASNMQRQYNGFTTWLNTKAPGQIHVWCYAHVLNLVMMEVTKSTTETISLFGFLNSCVVFIRESYLQMSVWREKRHEDRFRSISAIGETRWCSKDTALSKVFGLYNDPRGAVYVELIQTMAELSSSSHFNEGVRYRAGTILNSLKRFHTILTAQMYLLIFNTTTPLSLYLQTQGMDLLHAYGMVNDAINTLKEQRQLFNRTMDAANRFVMWANDKLDKTDCNVHIELDFPMSQRVRRKKRLADEMAVDEPIQSPSEKFRVEVYNVTIDKIIDSLQSRFTDHGQLFADLGCLDPKCFQEILKCLPQNALERLSSLVVKFDSTASKEKLQRELLEFASKWDRLKRSLDKKYTDTNIEVKGEDAIHSHLMSEGEEQENANVYPNREMCKNCKNCIACCYKFLLRYNMYSVNYNSLFNAYKLTLTLSSSQVACERSFSKHEYILDRLRNSLPQPHLEAFMLMSIEREALVGLSNDTIIDVLASKSNLYRDC</sequence>
<reference evidence="3" key="1">
    <citation type="submission" date="2025-08" db="UniProtKB">
        <authorList>
            <consortium name="Ensembl"/>
        </authorList>
    </citation>
    <scope>IDENTIFICATION</scope>
</reference>
<dbReference type="GO" id="GO:0046983">
    <property type="term" value="F:protein dimerization activity"/>
    <property type="evidence" value="ECO:0007669"/>
    <property type="project" value="InterPro"/>
</dbReference>
<feature type="domain" description="HAT C-terminal dimerisation" evidence="2">
    <location>
        <begin position="858"/>
        <end position="910"/>
    </location>
</feature>
<evidence type="ECO:0000313" key="3">
    <source>
        <dbReference type="Ensembl" id="ENSLLEP00000026603.1"/>
    </source>
</evidence>
<name>A0A8C5PR13_9ANUR</name>
<dbReference type="Ensembl" id="ENSLLET00000027632.1">
    <property type="protein sequence ID" value="ENSLLEP00000026603.1"/>
    <property type="gene ID" value="ENSLLEG00000016871.1"/>
</dbReference>
<evidence type="ECO:0000313" key="4">
    <source>
        <dbReference type="Proteomes" id="UP000694569"/>
    </source>
</evidence>
<dbReference type="InterPro" id="IPR008906">
    <property type="entry name" value="HATC_C_dom"/>
</dbReference>
<organism evidence="3 4">
    <name type="scientific">Leptobrachium leishanense</name>
    <name type="common">Leishan spiny toad</name>
    <dbReference type="NCBI Taxonomy" id="445787"/>
    <lineage>
        <taxon>Eukaryota</taxon>
        <taxon>Metazoa</taxon>
        <taxon>Chordata</taxon>
        <taxon>Craniata</taxon>
        <taxon>Vertebrata</taxon>
        <taxon>Euteleostomi</taxon>
        <taxon>Amphibia</taxon>
        <taxon>Batrachia</taxon>
        <taxon>Anura</taxon>
        <taxon>Pelobatoidea</taxon>
        <taxon>Megophryidae</taxon>
        <taxon>Leptobrachium</taxon>
    </lineage>
</organism>
<dbReference type="Proteomes" id="UP000694569">
    <property type="component" value="Unplaced"/>
</dbReference>
<feature type="region of interest" description="Disordered" evidence="1">
    <location>
        <begin position="51"/>
        <end position="70"/>
    </location>
</feature>
<dbReference type="Pfam" id="PF05699">
    <property type="entry name" value="Dimer_Tnp_hAT"/>
    <property type="match status" value="1"/>
</dbReference>
<proteinExistence type="predicted"/>
<evidence type="ECO:0000256" key="1">
    <source>
        <dbReference type="SAM" id="MobiDB-lite"/>
    </source>
</evidence>
<dbReference type="PANTHER" id="PTHR45749:SF21">
    <property type="entry name" value="DUF4371 DOMAIN-CONTAINING PROTEIN"/>
    <property type="match status" value="1"/>
</dbReference>
<reference evidence="3" key="2">
    <citation type="submission" date="2025-09" db="UniProtKB">
        <authorList>
            <consortium name="Ensembl"/>
        </authorList>
    </citation>
    <scope>IDENTIFICATION</scope>
</reference>
<protein>
    <recommendedName>
        <fullName evidence="2">HAT C-terminal dimerisation domain-containing protein</fullName>
    </recommendedName>
</protein>
<dbReference type="AlphaFoldDB" id="A0A8C5PR13"/>
<dbReference type="InterPro" id="IPR012337">
    <property type="entry name" value="RNaseH-like_sf"/>
</dbReference>
<feature type="region of interest" description="Disordered" evidence="1">
    <location>
        <begin position="1"/>
        <end position="35"/>
    </location>
</feature>
<dbReference type="SUPFAM" id="SSF53098">
    <property type="entry name" value="Ribonuclease H-like"/>
    <property type="match status" value="1"/>
</dbReference>
<accession>A0A8C5PR13</accession>
<dbReference type="GeneTree" id="ENSGT00940000165495"/>
<evidence type="ECO:0000259" key="2">
    <source>
        <dbReference type="Pfam" id="PF05699"/>
    </source>
</evidence>
<dbReference type="PANTHER" id="PTHR45749">
    <property type="match status" value="1"/>
</dbReference>
<dbReference type="OrthoDB" id="8908633at2759"/>
<keyword evidence="4" id="KW-1185">Reference proteome</keyword>